<dbReference type="SMART" id="SM00345">
    <property type="entry name" value="HTH_GNTR"/>
    <property type="match status" value="1"/>
</dbReference>
<dbReference type="InterPro" id="IPR000524">
    <property type="entry name" value="Tscrpt_reg_HTH_GntR"/>
</dbReference>
<dbReference type="InterPro" id="IPR036388">
    <property type="entry name" value="WH-like_DNA-bd_sf"/>
</dbReference>
<protein>
    <submittedName>
        <fullName evidence="5">DNA-binding GntR family transcriptional regulator</fullName>
    </submittedName>
</protein>
<keyword evidence="1" id="KW-0805">Transcription regulation</keyword>
<dbReference type="PROSITE" id="PS50949">
    <property type="entry name" value="HTH_GNTR"/>
    <property type="match status" value="1"/>
</dbReference>
<reference evidence="5 6" key="1">
    <citation type="submission" date="2020-08" db="EMBL/GenBank/DDBJ databases">
        <title>Sequencing the genomes of 1000 actinobacteria strains.</title>
        <authorList>
            <person name="Klenk H.-P."/>
        </authorList>
    </citation>
    <scope>NUCLEOTIDE SEQUENCE [LARGE SCALE GENOMIC DNA]</scope>
    <source>
        <strain evidence="5 6">DSM 45784</strain>
    </source>
</reference>
<dbReference type="Pfam" id="PF00392">
    <property type="entry name" value="GntR"/>
    <property type="match status" value="1"/>
</dbReference>
<feature type="domain" description="HTH gntR-type" evidence="4">
    <location>
        <begin position="10"/>
        <end position="77"/>
    </location>
</feature>
<dbReference type="InterPro" id="IPR036390">
    <property type="entry name" value="WH_DNA-bd_sf"/>
</dbReference>
<dbReference type="PANTHER" id="PTHR43537:SF20">
    <property type="entry name" value="HTH-TYPE TRANSCRIPTIONAL REPRESSOR GLAR"/>
    <property type="match status" value="1"/>
</dbReference>
<dbReference type="InterPro" id="IPR011711">
    <property type="entry name" value="GntR_C"/>
</dbReference>
<dbReference type="GO" id="GO:0003677">
    <property type="term" value="F:DNA binding"/>
    <property type="evidence" value="ECO:0007669"/>
    <property type="project" value="UniProtKB-KW"/>
</dbReference>
<dbReference type="Gene3D" id="1.10.10.10">
    <property type="entry name" value="Winged helix-like DNA-binding domain superfamily/Winged helix DNA-binding domain"/>
    <property type="match status" value="1"/>
</dbReference>
<evidence type="ECO:0000313" key="6">
    <source>
        <dbReference type="Proteomes" id="UP000542210"/>
    </source>
</evidence>
<dbReference type="RefSeq" id="WP_184884483.1">
    <property type="nucleotide sequence ID" value="NZ_BOOV01000001.1"/>
</dbReference>
<dbReference type="PANTHER" id="PTHR43537">
    <property type="entry name" value="TRANSCRIPTIONAL REGULATOR, GNTR FAMILY"/>
    <property type="match status" value="1"/>
</dbReference>
<dbReference type="AlphaFoldDB" id="A0A7W7DBJ9"/>
<dbReference type="Gene3D" id="1.20.120.530">
    <property type="entry name" value="GntR ligand-binding domain-like"/>
    <property type="match status" value="1"/>
</dbReference>
<dbReference type="SMART" id="SM00895">
    <property type="entry name" value="FCD"/>
    <property type="match status" value="1"/>
</dbReference>
<gene>
    <name evidence="5" type="ORF">BJ982_005373</name>
</gene>
<evidence type="ECO:0000313" key="5">
    <source>
        <dbReference type="EMBL" id="MBB4703829.1"/>
    </source>
</evidence>
<dbReference type="EMBL" id="JACHND010000001">
    <property type="protein sequence ID" value="MBB4703829.1"/>
    <property type="molecule type" value="Genomic_DNA"/>
</dbReference>
<evidence type="ECO:0000256" key="1">
    <source>
        <dbReference type="ARBA" id="ARBA00023015"/>
    </source>
</evidence>
<evidence type="ECO:0000256" key="2">
    <source>
        <dbReference type="ARBA" id="ARBA00023125"/>
    </source>
</evidence>
<dbReference type="CDD" id="cd07377">
    <property type="entry name" value="WHTH_GntR"/>
    <property type="match status" value="1"/>
</dbReference>
<keyword evidence="2 5" id="KW-0238">DNA-binding</keyword>
<organism evidence="5 6">
    <name type="scientific">Sphaerisporangium siamense</name>
    <dbReference type="NCBI Taxonomy" id="795645"/>
    <lineage>
        <taxon>Bacteria</taxon>
        <taxon>Bacillati</taxon>
        <taxon>Actinomycetota</taxon>
        <taxon>Actinomycetes</taxon>
        <taxon>Streptosporangiales</taxon>
        <taxon>Streptosporangiaceae</taxon>
        <taxon>Sphaerisporangium</taxon>
    </lineage>
</organism>
<dbReference type="Pfam" id="PF07729">
    <property type="entry name" value="FCD"/>
    <property type="match status" value="1"/>
</dbReference>
<dbReference type="SUPFAM" id="SSF46785">
    <property type="entry name" value="Winged helix' DNA-binding domain"/>
    <property type="match status" value="1"/>
</dbReference>
<comment type="caution">
    <text evidence="5">The sequence shown here is derived from an EMBL/GenBank/DDBJ whole genome shotgun (WGS) entry which is preliminary data.</text>
</comment>
<accession>A0A7W7DBJ9</accession>
<keyword evidence="3" id="KW-0804">Transcription</keyword>
<keyword evidence="6" id="KW-1185">Reference proteome</keyword>
<dbReference type="Proteomes" id="UP000542210">
    <property type="component" value="Unassembled WGS sequence"/>
</dbReference>
<dbReference type="GO" id="GO:0003700">
    <property type="term" value="F:DNA-binding transcription factor activity"/>
    <property type="evidence" value="ECO:0007669"/>
    <property type="project" value="InterPro"/>
</dbReference>
<evidence type="ECO:0000259" key="4">
    <source>
        <dbReference type="PROSITE" id="PS50949"/>
    </source>
</evidence>
<sequence>MPKQQPAPKKTRTDRVYEQIRADIFAARLKPGARLKFPDLCAAYDTSVGVAREALTRLAAERLVRPQPHQGYTVAELSQDQLTDLTMARVEIEAMTFRQAVVHGDMAWEGEIVAAHHVLSRIDPHVFAEAATDALEEWYAAHEVFHRALLRACPSRRMVDIALALRDEAELYRRWAGPLGNEKDRDVAGEHRAILEAALARDADLAARLLRDHIAHTTQVLISGVESVDALAPE</sequence>
<name>A0A7W7DBJ9_9ACTN</name>
<evidence type="ECO:0000256" key="3">
    <source>
        <dbReference type="ARBA" id="ARBA00023163"/>
    </source>
</evidence>
<dbReference type="InterPro" id="IPR008920">
    <property type="entry name" value="TF_FadR/GntR_C"/>
</dbReference>
<dbReference type="SUPFAM" id="SSF48008">
    <property type="entry name" value="GntR ligand-binding domain-like"/>
    <property type="match status" value="1"/>
</dbReference>
<proteinExistence type="predicted"/>